<comment type="caution">
    <text evidence="2">The sequence shown here is derived from an EMBL/GenBank/DDBJ whole genome shotgun (WGS) entry which is preliminary data.</text>
</comment>
<dbReference type="Proteomes" id="UP001286313">
    <property type="component" value="Unassembled WGS sequence"/>
</dbReference>
<name>A0AAE1KLK3_PETCI</name>
<gene>
    <name evidence="2" type="ORF">Pcinc_019435</name>
</gene>
<protein>
    <submittedName>
        <fullName evidence="2">Uncharacterized protein</fullName>
    </submittedName>
</protein>
<proteinExistence type="predicted"/>
<accession>A0AAE1KLK3</accession>
<dbReference type="AlphaFoldDB" id="A0AAE1KLK3"/>
<reference evidence="2" key="1">
    <citation type="submission" date="2023-10" db="EMBL/GenBank/DDBJ databases">
        <title>Genome assemblies of two species of porcelain crab, Petrolisthes cinctipes and Petrolisthes manimaculis (Anomura: Porcellanidae).</title>
        <authorList>
            <person name="Angst P."/>
        </authorList>
    </citation>
    <scope>NUCLEOTIDE SEQUENCE</scope>
    <source>
        <strain evidence="2">PB745_01</strain>
        <tissue evidence="2">Gill</tissue>
    </source>
</reference>
<evidence type="ECO:0000256" key="1">
    <source>
        <dbReference type="SAM" id="MobiDB-lite"/>
    </source>
</evidence>
<evidence type="ECO:0000313" key="3">
    <source>
        <dbReference type="Proteomes" id="UP001286313"/>
    </source>
</evidence>
<feature type="region of interest" description="Disordered" evidence="1">
    <location>
        <begin position="1"/>
        <end position="26"/>
    </location>
</feature>
<organism evidence="2 3">
    <name type="scientific">Petrolisthes cinctipes</name>
    <name type="common">Flat porcelain crab</name>
    <dbReference type="NCBI Taxonomy" id="88211"/>
    <lineage>
        <taxon>Eukaryota</taxon>
        <taxon>Metazoa</taxon>
        <taxon>Ecdysozoa</taxon>
        <taxon>Arthropoda</taxon>
        <taxon>Crustacea</taxon>
        <taxon>Multicrustacea</taxon>
        <taxon>Malacostraca</taxon>
        <taxon>Eumalacostraca</taxon>
        <taxon>Eucarida</taxon>
        <taxon>Decapoda</taxon>
        <taxon>Pleocyemata</taxon>
        <taxon>Anomura</taxon>
        <taxon>Galatheoidea</taxon>
        <taxon>Porcellanidae</taxon>
        <taxon>Petrolisthes</taxon>
    </lineage>
</organism>
<dbReference type="EMBL" id="JAWQEG010001928">
    <property type="protein sequence ID" value="KAK3875707.1"/>
    <property type="molecule type" value="Genomic_DNA"/>
</dbReference>
<evidence type="ECO:0000313" key="2">
    <source>
        <dbReference type="EMBL" id="KAK3875707.1"/>
    </source>
</evidence>
<sequence length="51" mass="5661">CRQSLTARTVFPPASTHTQTHTHRQAGRRVFQTSGDLLASSIKQSSHQQTN</sequence>
<feature type="non-terminal residue" evidence="2">
    <location>
        <position position="1"/>
    </location>
</feature>
<keyword evidence="3" id="KW-1185">Reference proteome</keyword>